<accession>A0ABX0VTC6</accession>
<organism evidence="1 2">
    <name type="scientific">Marivivens donghaensis</name>
    <dbReference type="NCBI Taxonomy" id="1699413"/>
    <lineage>
        <taxon>Bacteria</taxon>
        <taxon>Pseudomonadati</taxon>
        <taxon>Pseudomonadota</taxon>
        <taxon>Alphaproteobacteria</taxon>
        <taxon>Rhodobacterales</taxon>
        <taxon>Paracoccaceae</taxon>
        <taxon>Marivivens group</taxon>
        <taxon>Marivivens</taxon>
    </lineage>
</organism>
<name>A0ABX0VTC6_9RHOB</name>
<protein>
    <submittedName>
        <fullName evidence="1">Uncharacterized protein</fullName>
    </submittedName>
</protein>
<comment type="caution">
    <text evidence="1">The sequence shown here is derived from an EMBL/GenBank/DDBJ whole genome shotgun (WGS) entry which is preliminary data.</text>
</comment>
<dbReference type="RefSeq" id="WP_167635901.1">
    <property type="nucleotide sequence ID" value="NZ_JAATOP010000001.1"/>
</dbReference>
<dbReference type="Proteomes" id="UP000709466">
    <property type="component" value="Unassembled WGS sequence"/>
</dbReference>
<proteinExistence type="predicted"/>
<keyword evidence="2" id="KW-1185">Reference proteome</keyword>
<dbReference type="EMBL" id="JAATOP010000001">
    <property type="protein sequence ID" value="NIY71010.1"/>
    <property type="molecule type" value="Genomic_DNA"/>
</dbReference>
<evidence type="ECO:0000313" key="1">
    <source>
        <dbReference type="EMBL" id="NIY71010.1"/>
    </source>
</evidence>
<gene>
    <name evidence="1" type="ORF">HCZ30_01005</name>
</gene>
<sequence length="51" mass="5668">MPGHRCAVDLWMAEDMASPDPHLPTIAAPRDAIWLSALHQLEIPVPPPRFV</sequence>
<evidence type="ECO:0000313" key="2">
    <source>
        <dbReference type="Proteomes" id="UP000709466"/>
    </source>
</evidence>
<reference evidence="1 2" key="1">
    <citation type="submission" date="2020-03" db="EMBL/GenBank/DDBJ databases">
        <title>Bacterial isolates of synthetic phycosphere.</title>
        <authorList>
            <person name="Fu H."/>
            <person name="Moran M.A."/>
        </authorList>
    </citation>
    <scope>NUCLEOTIDE SEQUENCE [LARGE SCALE GENOMIC DNA]</scope>
    <source>
        <strain evidence="1 2">HF1</strain>
    </source>
</reference>